<reference evidence="2 3" key="1">
    <citation type="submission" date="2017-11" db="EMBL/GenBank/DDBJ databases">
        <title>Draft Genome Sequence of Methylobacter psychrotolerans Sph1T, an Obligate Methanotroph from Low-Temperature Environments.</title>
        <authorList>
            <person name="Oshkin I.Y."/>
            <person name="Miroshnikov K."/>
            <person name="Belova S.E."/>
            <person name="Korzhenkov A."/>
            <person name="Toshchakov S.V."/>
            <person name="Dedysh S.N."/>
        </authorList>
    </citation>
    <scope>NUCLEOTIDE SEQUENCE [LARGE SCALE GENOMIC DNA]</scope>
    <source>
        <strain evidence="2 3">Sph1</strain>
    </source>
</reference>
<keyword evidence="1" id="KW-0472">Membrane</keyword>
<gene>
    <name evidence="2" type="ORF">AADEFJLK_03106</name>
</gene>
<comment type="caution">
    <text evidence="2">The sequence shown here is derived from an EMBL/GenBank/DDBJ whole genome shotgun (WGS) entry which is preliminary data.</text>
</comment>
<name>A0A2S5CK55_9GAMM</name>
<proteinExistence type="predicted"/>
<evidence type="ECO:0000313" key="2">
    <source>
        <dbReference type="EMBL" id="POZ51147.1"/>
    </source>
</evidence>
<evidence type="ECO:0000313" key="3">
    <source>
        <dbReference type="Proteomes" id="UP000237423"/>
    </source>
</evidence>
<dbReference type="Proteomes" id="UP000237423">
    <property type="component" value="Unassembled WGS sequence"/>
</dbReference>
<sequence length="83" mass="9397">MLAAVLLVFWLPATCCFWFDWRIAGIILTCLGTLSASERCHRVATQCASVRIRVIAAVMMGVLIIVTTYTAYFHSYPMMNHRL</sequence>
<protein>
    <submittedName>
        <fullName evidence="2">Uncharacterized protein</fullName>
    </submittedName>
</protein>
<keyword evidence="1" id="KW-0812">Transmembrane</keyword>
<feature type="transmembrane region" description="Helical" evidence="1">
    <location>
        <begin position="52"/>
        <end position="73"/>
    </location>
</feature>
<evidence type="ECO:0000256" key="1">
    <source>
        <dbReference type="SAM" id="Phobius"/>
    </source>
</evidence>
<accession>A0A2S5CK55</accession>
<dbReference type="EMBL" id="PGFZ01000007">
    <property type="protein sequence ID" value="POZ51147.1"/>
    <property type="molecule type" value="Genomic_DNA"/>
</dbReference>
<dbReference type="AlphaFoldDB" id="A0A2S5CK55"/>
<organism evidence="2 3">
    <name type="scientific">Methylovulum psychrotolerans</name>
    <dbReference type="NCBI Taxonomy" id="1704499"/>
    <lineage>
        <taxon>Bacteria</taxon>
        <taxon>Pseudomonadati</taxon>
        <taxon>Pseudomonadota</taxon>
        <taxon>Gammaproteobacteria</taxon>
        <taxon>Methylococcales</taxon>
        <taxon>Methylococcaceae</taxon>
        <taxon>Methylovulum</taxon>
    </lineage>
</organism>
<keyword evidence="1" id="KW-1133">Transmembrane helix</keyword>